<evidence type="ECO:0000313" key="9">
    <source>
        <dbReference type="EMBL" id="QEH36793.1"/>
    </source>
</evidence>
<dbReference type="SUPFAM" id="SSF47384">
    <property type="entry name" value="Homodimeric domain of signal transducing histidine kinase"/>
    <property type="match status" value="1"/>
</dbReference>
<dbReference type="InterPro" id="IPR003594">
    <property type="entry name" value="HATPase_dom"/>
</dbReference>
<dbReference type="SMART" id="SM00388">
    <property type="entry name" value="HisKA"/>
    <property type="match status" value="1"/>
</dbReference>
<evidence type="ECO:0000256" key="3">
    <source>
        <dbReference type="ARBA" id="ARBA00022553"/>
    </source>
</evidence>
<feature type="domain" description="Histidine kinase" evidence="8">
    <location>
        <begin position="49"/>
        <end position="261"/>
    </location>
</feature>
<dbReference type="InterPro" id="IPR005467">
    <property type="entry name" value="His_kinase_dom"/>
</dbReference>
<dbReference type="EC" id="2.7.13.3" evidence="2"/>
<accession>A0A5B9W891</accession>
<protein>
    <recommendedName>
        <fullName evidence="2">histidine kinase</fullName>
        <ecNumber evidence="2">2.7.13.3</ecNumber>
    </recommendedName>
</protein>
<evidence type="ECO:0000256" key="4">
    <source>
        <dbReference type="ARBA" id="ARBA00022679"/>
    </source>
</evidence>
<dbReference type="Gene3D" id="1.10.287.130">
    <property type="match status" value="1"/>
</dbReference>
<dbReference type="KEGG" id="agv:OJF2_53780"/>
<dbReference type="GO" id="GO:0000155">
    <property type="term" value="F:phosphorelay sensor kinase activity"/>
    <property type="evidence" value="ECO:0007669"/>
    <property type="project" value="InterPro"/>
</dbReference>
<dbReference type="InterPro" id="IPR036097">
    <property type="entry name" value="HisK_dim/P_sf"/>
</dbReference>
<dbReference type="PROSITE" id="PS50109">
    <property type="entry name" value="HIS_KIN"/>
    <property type="match status" value="1"/>
</dbReference>
<keyword evidence="6" id="KW-0902">Two-component regulatory system</keyword>
<evidence type="ECO:0000259" key="8">
    <source>
        <dbReference type="PROSITE" id="PS50109"/>
    </source>
</evidence>
<evidence type="ECO:0000256" key="7">
    <source>
        <dbReference type="SAM" id="MobiDB-lite"/>
    </source>
</evidence>
<evidence type="ECO:0000256" key="6">
    <source>
        <dbReference type="ARBA" id="ARBA00023012"/>
    </source>
</evidence>
<feature type="region of interest" description="Disordered" evidence="7">
    <location>
        <begin position="1"/>
        <end position="30"/>
    </location>
</feature>
<dbReference type="PRINTS" id="PR00344">
    <property type="entry name" value="BCTRLSENSOR"/>
</dbReference>
<dbReference type="Pfam" id="PF00512">
    <property type="entry name" value="HisKA"/>
    <property type="match status" value="1"/>
</dbReference>
<name>A0A5B9W891_9BACT</name>
<sequence>MANPLAGTLPDSAPAGPPIGDLGHPVDAESEATRRLREQYAEISQLAGGLAHEVRNPLSTLSLNLDLLSEDFQKPDTPRDRRVKQRVERLKREVQRLHDIVENFLRFARFQEVELTPSDLNLVIEELCDFYEPQAATQGIVLRTHLASSLPPVALDANLFKQALLNLVLNAEHAMPDGGELILTSRRDGPQAVIEVTDTGTGIPPEVLPRIFDAFYSTRSNGSGLGLPTTRKIVEAHGGLIDVQSAPGKGSRFTVRLPLARG</sequence>
<dbReference type="EMBL" id="CP042997">
    <property type="protein sequence ID" value="QEH36793.1"/>
    <property type="molecule type" value="Genomic_DNA"/>
</dbReference>
<keyword evidence="3" id="KW-0597">Phosphoprotein</keyword>
<dbReference type="InterPro" id="IPR004358">
    <property type="entry name" value="Sig_transdc_His_kin-like_C"/>
</dbReference>
<comment type="catalytic activity">
    <reaction evidence="1">
        <text>ATP + protein L-histidine = ADP + protein N-phospho-L-histidine.</text>
        <dbReference type="EC" id="2.7.13.3"/>
    </reaction>
</comment>
<organism evidence="9 10">
    <name type="scientific">Aquisphaera giovannonii</name>
    <dbReference type="NCBI Taxonomy" id="406548"/>
    <lineage>
        <taxon>Bacteria</taxon>
        <taxon>Pseudomonadati</taxon>
        <taxon>Planctomycetota</taxon>
        <taxon>Planctomycetia</taxon>
        <taxon>Isosphaerales</taxon>
        <taxon>Isosphaeraceae</taxon>
        <taxon>Aquisphaera</taxon>
    </lineage>
</organism>
<evidence type="ECO:0000256" key="2">
    <source>
        <dbReference type="ARBA" id="ARBA00012438"/>
    </source>
</evidence>
<evidence type="ECO:0000313" key="10">
    <source>
        <dbReference type="Proteomes" id="UP000324233"/>
    </source>
</evidence>
<evidence type="ECO:0000256" key="5">
    <source>
        <dbReference type="ARBA" id="ARBA00022777"/>
    </source>
</evidence>
<keyword evidence="4 9" id="KW-0808">Transferase</keyword>
<evidence type="ECO:0000256" key="1">
    <source>
        <dbReference type="ARBA" id="ARBA00000085"/>
    </source>
</evidence>
<dbReference type="Proteomes" id="UP000324233">
    <property type="component" value="Chromosome"/>
</dbReference>
<gene>
    <name evidence="9" type="primary">zraS_7</name>
    <name evidence="9" type="ORF">OJF2_53780</name>
</gene>
<dbReference type="AlphaFoldDB" id="A0A5B9W891"/>
<dbReference type="SUPFAM" id="SSF55874">
    <property type="entry name" value="ATPase domain of HSP90 chaperone/DNA topoisomerase II/histidine kinase"/>
    <property type="match status" value="1"/>
</dbReference>
<dbReference type="Pfam" id="PF02518">
    <property type="entry name" value="HATPase_c"/>
    <property type="match status" value="1"/>
</dbReference>
<keyword evidence="10" id="KW-1185">Reference proteome</keyword>
<dbReference type="OrthoDB" id="9815750at2"/>
<dbReference type="InterPro" id="IPR036890">
    <property type="entry name" value="HATPase_C_sf"/>
</dbReference>
<dbReference type="InterPro" id="IPR003661">
    <property type="entry name" value="HisK_dim/P_dom"/>
</dbReference>
<dbReference type="PANTHER" id="PTHR43711:SF1">
    <property type="entry name" value="HISTIDINE KINASE 1"/>
    <property type="match status" value="1"/>
</dbReference>
<dbReference type="InterPro" id="IPR050736">
    <property type="entry name" value="Sensor_HK_Regulatory"/>
</dbReference>
<keyword evidence="5" id="KW-0418">Kinase</keyword>
<dbReference type="Gene3D" id="3.30.565.10">
    <property type="entry name" value="Histidine kinase-like ATPase, C-terminal domain"/>
    <property type="match status" value="1"/>
</dbReference>
<dbReference type="SMART" id="SM00387">
    <property type="entry name" value="HATPase_c"/>
    <property type="match status" value="1"/>
</dbReference>
<dbReference type="RefSeq" id="WP_148596437.1">
    <property type="nucleotide sequence ID" value="NZ_CP042997.1"/>
</dbReference>
<dbReference type="CDD" id="cd00082">
    <property type="entry name" value="HisKA"/>
    <property type="match status" value="1"/>
</dbReference>
<proteinExistence type="predicted"/>
<reference evidence="9 10" key="1">
    <citation type="submission" date="2019-08" db="EMBL/GenBank/DDBJ databases">
        <title>Deep-cultivation of Planctomycetes and their phenomic and genomic characterization uncovers novel biology.</title>
        <authorList>
            <person name="Wiegand S."/>
            <person name="Jogler M."/>
            <person name="Boedeker C."/>
            <person name="Pinto D."/>
            <person name="Vollmers J."/>
            <person name="Rivas-Marin E."/>
            <person name="Kohn T."/>
            <person name="Peeters S.H."/>
            <person name="Heuer A."/>
            <person name="Rast P."/>
            <person name="Oberbeckmann S."/>
            <person name="Bunk B."/>
            <person name="Jeske O."/>
            <person name="Meyerdierks A."/>
            <person name="Storesund J.E."/>
            <person name="Kallscheuer N."/>
            <person name="Luecker S."/>
            <person name="Lage O.M."/>
            <person name="Pohl T."/>
            <person name="Merkel B.J."/>
            <person name="Hornburger P."/>
            <person name="Mueller R.-W."/>
            <person name="Bruemmer F."/>
            <person name="Labrenz M."/>
            <person name="Spormann A.M."/>
            <person name="Op den Camp H."/>
            <person name="Overmann J."/>
            <person name="Amann R."/>
            <person name="Jetten M.S.M."/>
            <person name="Mascher T."/>
            <person name="Medema M.H."/>
            <person name="Devos D.P."/>
            <person name="Kaster A.-K."/>
            <person name="Ovreas L."/>
            <person name="Rohde M."/>
            <person name="Galperin M.Y."/>
            <person name="Jogler C."/>
        </authorList>
    </citation>
    <scope>NUCLEOTIDE SEQUENCE [LARGE SCALE GENOMIC DNA]</scope>
    <source>
        <strain evidence="9 10">OJF2</strain>
    </source>
</reference>
<dbReference type="PANTHER" id="PTHR43711">
    <property type="entry name" value="TWO-COMPONENT HISTIDINE KINASE"/>
    <property type="match status" value="1"/>
</dbReference>